<evidence type="ECO:0000256" key="4">
    <source>
        <dbReference type="ARBA" id="ARBA00022833"/>
    </source>
</evidence>
<proteinExistence type="predicted"/>
<keyword evidence="3" id="KW-0378">Hydrolase</keyword>
<evidence type="ECO:0000313" key="6">
    <source>
        <dbReference type="EMBL" id="WUG91984.1"/>
    </source>
</evidence>
<protein>
    <submittedName>
        <fullName evidence="6">Succinylglutamate desuccinylase/aspartoacylase family protein</fullName>
    </submittedName>
</protein>
<dbReference type="Proteomes" id="UP001341259">
    <property type="component" value="Chromosome"/>
</dbReference>
<sequence>MTLTIGPLRAEPGRKTRGTIPVDLGITTVEIPLVLVNGSCPGPRIVITGGVHGGEFVGIDAVTRLAGFLEPDEIAGQVVICPVANPPAVYDGRLGKSPLDDVNINRVFPGDKEGGPTERLAAWLFGNVISGADAYADLHSGGIDETLLDFVGYRLTSNEELDGRTRAMAHAVGYERVLYGRNAEGGNSHAAAAREGIPAILVETGQLGERHPDQARNLLDGLYRLLHHLGVIEAPQHVAPVSVPPCDWVWTGSVVSPAGGLWYPDAATGDKVTAGQAIGHVIDPADGSEHKVTATATGQILYGMNGLTVAPGAELAAIAQPGD</sequence>
<feature type="domain" description="Succinylglutamate desuccinylase/Aspartoacylase catalytic" evidence="5">
    <location>
        <begin position="41"/>
        <end position="229"/>
    </location>
</feature>
<name>A0ABZ1NKF3_STRVL</name>
<dbReference type="SUPFAM" id="SSF53187">
    <property type="entry name" value="Zn-dependent exopeptidases"/>
    <property type="match status" value="1"/>
</dbReference>
<keyword evidence="7" id="KW-1185">Reference proteome</keyword>
<evidence type="ECO:0000259" key="5">
    <source>
        <dbReference type="Pfam" id="PF24827"/>
    </source>
</evidence>
<dbReference type="EMBL" id="CP107906">
    <property type="protein sequence ID" value="WUG91984.1"/>
    <property type="molecule type" value="Genomic_DNA"/>
</dbReference>
<dbReference type="Pfam" id="PF24827">
    <property type="entry name" value="AstE_AspA_cat"/>
    <property type="match status" value="1"/>
</dbReference>
<dbReference type="PIRSF" id="PIRSF039012">
    <property type="entry name" value="ASP"/>
    <property type="match status" value="1"/>
</dbReference>
<evidence type="ECO:0000256" key="3">
    <source>
        <dbReference type="ARBA" id="ARBA00022801"/>
    </source>
</evidence>
<dbReference type="PANTHER" id="PTHR37326">
    <property type="entry name" value="BLL3975 PROTEIN"/>
    <property type="match status" value="1"/>
</dbReference>
<dbReference type="InterPro" id="IPR053138">
    <property type="entry name" value="N-alpha-Ac-DABA_deacetylase"/>
</dbReference>
<dbReference type="InterPro" id="IPR055438">
    <property type="entry name" value="AstE_AspA_cat"/>
</dbReference>
<keyword evidence="4" id="KW-0862">Zinc</keyword>
<dbReference type="InterPro" id="IPR043795">
    <property type="entry name" value="N-alpha-Ac-DABA-like"/>
</dbReference>
<organism evidence="6 7">
    <name type="scientific">Streptomyces violaceus</name>
    <name type="common">Streptomyces venezuelae</name>
    <dbReference type="NCBI Taxonomy" id="1936"/>
    <lineage>
        <taxon>Bacteria</taxon>
        <taxon>Bacillati</taxon>
        <taxon>Actinomycetota</taxon>
        <taxon>Actinomycetes</taxon>
        <taxon>Kitasatosporales</taxon>
        <taxon>Streptomycetaceae</taxon>
        <taxon>Streptomyces</taxon>
    </lineage>
</organism>
<reference evidence="6 7" key="1">
    <citation type="submission" date="2022-10" db="EMBL/GenBank/DDBJ databases">
        <title>The complete genomes of actinobacterial strains from the NBC collection.</title>
        <authorList>
            <person name="Joergensen T.S."/>
            <person name="Alvarez Arevalo M."/>
            <person name="Sterndorff E.B."/>
            <person name="Faurdal D."/>
            <person name="Vuksanovic O."/>
            <person name="Mourched A.-S."/>
            <person name="Charusanti P."/>
            <person name="Shaw S."/>
            <person name="Blin K."/>
            <person name="Weber T."/>
        </authorList>
    </citation>
    <scope>NUCLEOTIDE SEQUENCE [LARGE SCALE GENOMIC DNA]</scope>
    <source>
        <strain evidence="6 7">NBC_00456</strain>
    </source>
</reference>
<dbReference type="Gene3D" id="3.40.630.10">
    <property type="entry name" value="Zn peptidases"/>
    <property type="match status" value="1"/>
</dbReference>
<dbReference type="RefSeq" id="WP_328336415.1">
    <property type="nucleotide sequence ID" value="NZ_CP107906.1"/>
</dbReference>
<evidence type="ECO:0000256" key="1">
    <source>
        <dbReference type="ARBA" id="ARBA00001947"/>
    </source>
</evidence>
<evidence type="ECO:0000313" key="7">
    <source>
        <dbReference type="Proteomes" id="UP001341259"/>
    </source>
</evidence>
<comment type="cofactor">
    <cofactor evidence="1">
        <name>Zn(2+)</name>
        <dbReference type="ChEBI" id="CHEBI:29105"/>
    </cofactor>
</comment>
<gene>
    <name evidence="6" type="ORF">OHB29_02420</name>
</gene>
<accession>A0ABZ1NKF3</accession>
<evidence type="ECO:0000256" key="2">
    <source>
        <dbReference type="ARBA" id="ARBA00022723"/>
    </source>
</evidence>
<keyword evidence="2" id="KW-0479">Metal-binding</keyword>
<dbReference type="PANTHER" id="PTHR37326:SF1">
    <property type="entry name" value="BLL3975 PROTEIN"/>
    <property type="match status" value="1"/>
</dbReference>